<gene>
    <name evidence="8" type="ORF">POL72_21565</name>
</gene>
<proteinExistence type="predicted"/>
<dbReference type="PANTHER" id="PTHR10201:SF268">
    <property type="entry name" value="PEPTIDASE METALLOPEPTIDASE DOMAIN-CONTAINING PROTEIN"/>
    <property type="match status" value="1"/>
</dbReference>
<feature type="compositionally biased region" description="Low complexity" evidence="5">
    <location>
        <begin position="337"/>
        <end position="348"/>
    </location>
</feature>
<dbReference type="InterPro" id="IPR024079">
    <property type="entry name" value="MetalloPept_cat_dom_sf"/>
</dbReference>
<dbReference type="EC" id="3.4.24.-" evidence="8"/>
<dbReference type="Gene3D" id="3.40.390.10">
    <property type="entry name" value="Collagenase (Catalytic Domain)"/>
    <property type="match status" value="1"/>
</dbReference>
<evidence type="ECO:0000256" key="6">
    <source>
        <dbReference type="SAM" id="SignalP"/>
    </source>
</evidence>
<dbReference type="SMART" id="SM00235">
    <property type="entry name" value="ZnMc"/>
    <property type="match status" value="1"/>
</dbReference>
<feature type="chain" id="PRO_5045407273" evidence="6">
    <location>
        <begin position="21"/>
        <end position="406"/>
    </location>
</feature>
<keyword evidence="4" id="KW-0862">Zinc</keyword>
<keyword evidence="3 8" id="KW-0378">Hydrolase</keyword>
<keyword evidence="1" id="KW-0645">Protease</keyword>
<organism evidence="8 9">
    <name type="scientific">Sorangium atrum</name>
    <dbReference type="NCBI Taxonomy" id="2995308"/>
    <lineage>
        <taxon>Bacteria</taxon>
        <taxon>Pseudomonadati</taxon>
        <taxon>Myxococcota</taxon>
        <taxon>Polyangia</taxon>
        <taxon>Polyangiales</taxon>
        <taxon>Polyangiaceae</taxon>
        <taxon>Sorangium</taxon>
    </lineage>
</organism>
<evidence type="ECO:0000256" key="4">
    <source>
        <dbReference type="ARBA" id="ARBA00022833"/>
    </source>
</evidence>
<keyword evidence="2" id="KW-0479">Metal-binding</keyword>
<reference evidence="8 9" key="1">
    <citation type="submission" date="2023-01" db="EMBL/GenBank/DDBJ databases">
        <title>Minimal conservation of predation-associated metabolite biosynthetic gene clusters underscores biosynthetic potential of Myxococcota including descriptions for ten novel species: Archangium lansinium sp. nov., Myxococcus landrumus sp. nov., Nannocystis bai.</title>
        <authorList>
            <person name="Ahearne A."/>
            <person name="Stevens C."/>
            <person name="Dowd S."/>
        </authorList>
    </citation>
    <scope>NUCLEOTIDE SEQUENCE [LARGE SCALE GENOMIC DNA]</scope>
    <source>
        <strain evidence="8 9">WIWO2</strain>
    </source>
</reference>
<evidence type="ECO:0000256" key="3">
    <source>
        <dbReference type="ARBA" id="ARBA00022801"/>
    </source>
</evidence>
<comment type="caution">
    <text evidence="8">The sequence shown here is derived from an EMBL/GenBank/DDBJ whole genome shotgun (WGS) entry which is preliminary data.</text>
</comment>
<name>A0ABT5C569_9BACT</name>
<feature type="domain" description="Peptidase metallopeptidase" evidence="7">
    <location>
        <begin position="32"/>
        <end position="205"/>
    </location>
</feature>
<dbReference type="Pfam" id="PF00413">
    <property type="entry name" value="Peptidase_M10"/>
    <property type="match status" value="1"/>
</dbReference>
<accession>A0ABT5C569</accession>
<evidence type="ECO:0000256" key="5">
    <source>
        <dbReference type="SAM" id="MobiDB-lite"/>
    </source>
</evidence>
<dbReference type="EMBL" id="JAQNDK010000002">
    <property type="protein sequence ID" value="MDC0680346.1"/>
    <property type="molecule type" value="Genomic_DNA"/>
</dbReference>
<keyword evidence="6" id="KW-0732">Signal</keyword>
<feature type="compositionally biased region" description="Gly residues" evidence="5">
    <location>
        <begin position="312"/>
        <end position="322"/>
    </location>
</feature>
<dbReference type="InterPro" id="IPR006026">
    <property type="entry name" value="Peptidase_Metallo"/>
</dbReference>
<dbReference type="PRINTS" id="PR00138">
    <property type="entry name" value="MATRIXIN"/>
</dbReference>
<dbReference type="RefSeq" id="WP_272097388.1">
    <property type="nucleotide sequence ID" value="NZ_JAQNDK010000002.1"/>
</dbReference>
<dbReference type="PANTHER" id="PTHR10201">
    <property type="entry name" value="MATRIX METALLOPROTEINASE"/>
    <property type="match status" value="1"/>
</dbReference>
<evidence type="ECO:0000313" key="9">
    <source>
        <dbReference type="Proteomes" id="UP001217485"/>
    </source>
</evidence>
<feature type="region of interest" description="Disordered" evidence="5">
    <location>
        <begin position="312"/>
        <end position="377"/>
    </location>
</feature>
<dbReference type="InterPro" id="IPR001818">
    <property type="entry name" value="Pept_M10_metallopeptidase"/>
</dbReference>
<dbReference type="NCBIfam" id="TIGR03901">
    <property type="entry name" value="MYXO-CTERM"/>
    <property type="match status" value="1"/>
</dbReference>
<feature type="signal peptide" evidence="6">
    <location>
        <begin position="1"/>
        <end position="20"/>
    </location>
</feature>
<evidence type="ECO:0000313" key="8">
    <source>
        <dbReference type="EMBL" id="MDC0680346.1"/>
    </source>
</evidence>
<dbReference type="InterPro" id="IPR021190">
    <property type="entry name" value="Pept_M10A"/>
</dbReference>
<dbReference type="SUPFAM" id="SSF55486">
    <property type="entry name" value="Metalloproteases ('zincins'), catalytic domain"/>
    <property type="match status" value="1"/>
</dbReference>
<evidence type="ECO:0000256" key="1">
    <source>
        <dbReference type="ARBA" id="ARBA00022670"/>
    </source>
</evidence>
<evidence type="ECO:0000256" key="2">
    <source>
        <dbReference type="ARBA" id="ARBA00022723"/>
    </source>
</evidence>
<dbReference type="InterPro" id="IPR024038">
    <property type="entry name" value="MYXO-CTERM"/>
</dbReference>
<protein>
    <submittedName>
        <fullName evidence="8">Matrixin family metalloprotease</fullName>
        <ecNumber evidence="8">3.4.24.-</ecNumber>
    </submittedName>
</protein>
<dbReference type="GO" id="GO:0008237">
    <property type="term" value="F:metallopeptidase activity"/>
    <property type="evidence" value="ECO:0007669"/>
    <property type="project" value="UniProtKB-KW"/>
</dbReference>
<keyword evidence="8" id="KW-0482">Metalloprotease</keyword>
<dbReference type="Proteomes" id="UP001217485">
    <property type="component" value="Unassembled WGS sequence"/>
</dbReference>
<sequence length="406" mass="40977">MRRHVALAALLGAASSLAVAREAAAWVPLDDVVPRWDKLPVAYYINRSTIPGEISAFAVARVESGFETWSNAGCTEWRVDLLGDTTDRYNYNDGKNVFHWISSSWPNMLGDVNSVIGVTMPVWSFNGAIVDADMVFNDVGFCWNDTGNNGCVDTQSIATHEEGHFLGLGHSSERSATMTPYYVVGSSMRTIEQDDIDGVCALYPIGGTTAANAASATSAAAGGGGCDSCSNDSLANNCKAPYDACGASLACRRFIGCINECPDDACVEGCLNDQPEGADMYISILECVCGECSTECSTECAGFDGGGAGGAGGSGGDGGAGGSSTSTSSSAGGGSSVGATASSSVASSGGVGGGGGADPDDTQKSGDGESGGDAGCSCSTTGRSADVGGVMLLGVLGALASRRRRR</sequence>
<keyword evidence="9" id="KW-1185">Reference proteome</keyword>
<evidence type="ECO:0000259" key="7">
    <source>
        <dbReference type="SMART" id="SM00235"/>
    </source>
</evidence>